<dbReference type="PANTHER" id="PTHR14647:SF87">
    <property type="entry name" value="PUTATIVE-RELATED"/>
    <property type="match status" value="1"/>
</dbReference>
<protein>
    <submittedName>
        <fullName evidence="10">Oidioi.mRNA.OKI2018_I69.PAR.g13238.t1.cds</fullName>
    </submittedName>
</protein>
<gene>
    <name evidence="10" type="ORF">OKIOD_LOCUS4796</name>
</gene>
<reference evidence="10 11" key="1">
    <citation type="submission" date="2021-04" db="EMBL/GenBank/DDBJ databases">
        <authorList>
            <person name="Bliznina A."/>
        </authorList>
    </citation>
    <scope>NUCLEOTIDE SEQUENCE [LARGE SCALE GENOMIC DNA]</scope>
</reference>
<evidence type="ECO:0000256" key="4">
    <source>
        <dbReference type="ARBA" id="ARBA00022692"/>
    </source>
</evidence>
<dbReference type="EMBL" id="OU015568">
    <property type="protein sequence ID" value="CAG5091773.1"/>
    <property type="molecule type" value="Genomic_DNA"/>
</dbReference>
<dbReference type="Gene3D" id="3.40.50.300">
    <property type="entry name" value="P-loop containing nucleotide triphosphate hydrolases"/>
    <property type="match status" value="1"/>
</dbReference>
<dbReference type="Proteomes" id="UP001158576">
    <property type="component" value="Chromosome PAR"/>
</dbReference>
<dbReference type="InterPro" id="IPR027417">
    <property type="entry name" value="P-loop_NTPase"/>
</dbReference>
<keyword evidence="6" id="KW-1133">Transmembrane helix</keyword>
<comment type="subcellular location">
    <subcellularLocation>
        <location evidence="1">Golgi apparatus membrane</location>
        <topology evidence="1">Single-pass type II membrane protein</topology>
    </subcellularLocation>
</comment>
<dbReference type="PANTHER" id="PTHR14647">
    <property type="entry name" value="GALACTOSE-3-O-SULFOTRANSFERASE"/>
    <property type="match status" value="1"/>
</dbReference>
<dbReference type="Pfam" id="PF06990">
    <property type="entry name" value="Gal-3-0_sulfotr"/>
    <property type="match status" value="1"/>
</dbReference>
<evidence type="ECO:0000256" key="3">
    <source>
        <dbReference type="ARBA" id="ARBA00022679"/>
    </source>
</evidence>
<comment type="similarity">
    <text evidence="2">Belongs to the galactose-3-O-sulfotransferase family.</text>
</comment>
<evidence type="ECO:0000256" key="1">
    <source>
        <dbReference type="ARBA" id="ARBA00004323"/>
    </source>
</evidence>
<sequence>MKWTPSTDECKPVDNFVFLKKHKVASTTFKAIFHKFAKYRQIPIEPRLIGPQGGCYPARINEHCWPRRHYHPANGLTYHFRWNIEQAHKIFDLKNTAIFTTIRNPMTCFESVYNYFYFKRYKNLDHPCDSPCWNRPFYQFNGNRLGISTGEFLDNLPENFDPRASQNFRAKNFQSFELGLDHLNDNPAYIESQLERLETQFDLVIILEHYMESIVLLKHRLCVSYEILYIKAKNKASYTPEPLSEKQKANFAEFFKQDLEMYRFFNETLHKKIDAFGRDRMREEIKVAKKIFERCAELSDGHKDGCKIKRPESEPPANITSEIVRYPSLDPKIYLKYMDENFGHCSNPSSSYGKVKSIHETGVLNSTCPFVDKPIKSNFADHIEITLESDVKFDNSTEEDS</sequence>
<keyword evidence="9" id="KW-0325">Glycoprotein</keyword>
<keyword evidence="8" id="KW-0472">Membrane</keyword>
<evidence type="ECO:0000256" key="7">
    <source>
        <dbReference type="ARBA" id="ARBA00023034"/>
    </source>
</evidence>
<keyword evidence="5" id="KW-0735">Signal-anchor</keyword>
<keyword evidence="7" id="KW-0333">Golgi apparatus</keyword>
<organism evidence="10 11">
    <name type="scientific">Oikopleura dioica</name>
    <name type="common">Tunicate</name>
    <dbReference type="NCBI Taxonomy" id="34765"/>
    <lineage>
        <taxon>Eukaryota</taxon>
        <taxon>Metazoa</taxon>
        <taxon>Chordata</taxon>
        <taxon>Tunicata</taxon>
        <taxon>Appendicularia</taxon>
        <taxon>Copelata</taxon>
        <taxon>Oikopleuridae</taxon>
        <taxon>Oikopleura</taxon>
    </lineage>
</organism>
<name>A0ABN7S7C9_OIKDI</name>
<evidence type="ECO:0000256" key="6">
    <source>
        <dbReference type="ARBA" id="ARBA00022989"/>
    </source>
</evidence>
<evidence type="ECO:0000256" key="9">
    <source>
        <dbReference type="ARBA" id="ARBA00023180"/>
    </source>
</evidence>
<accession>A0ABN7S7C9</accession>
<dbReference type="InterPro" id="IPR009729">
    <property type="entry name" value="Gal-3-0_sulfotransfrase"/>
</dbReference>
<keyword evidence="11" id="KW-1185">Reference proteome</keyword>
<keyword evidence="3" id="KW-0808">Transferase</keyword>
<evidence type="ECO:0000256" key="8">
    <source>
        <dbReference type="ARBA" id="ARBA00023136"/>
    </source>
</evidence>
<evidence type="ECO:0000313" key="11">
    <source>
        <dbReference type="Proteomes" id="UP001158576"/>
    </source>
</evidence>
<evidence type="ECO:0000313" key="10">
    <source>
        <dbReference type="EMBL" id="CAG5091773.1"/>
    </source>
</evidence>
<evidence type="ECO:0000256" key="2">
    <source>
        <dbReference type="ARBA" id="ARBA00008124"/>
    </source>
</evidence>
<proteinExistence type="inferred from homology"/>
<evidence type="ECO:0000256" key="5">
    <source>
        <dbReference type="ARBA" id="ARBA00022968"/>
    </source>
</evidence>
<keyword evidence="4" id="KW-0812">Transmembrane</keyword>